<evidence type="ECO:0000313" key="1">
    <source>
        <dbReference type="EMBL" id="MFC5502063.1"/>
    </source>
</evidence>
<protein>
    <submittedName>
        <fullName evidence="1">Uncharacterized protein</fullName>
    </submittedName>
</protein>
<dbReference type="Proteomes" id="UP001596039">
    <property type="component" value="Unassembled WGS sequence"/>
</dbReference>
<keyword evidence="2" id="KW-1185">Reference proteome</keyword>
<reference evidence="2" key="1">
    <citation type="journal article" date="2019" name="Int. J. Syst. Evol. Microbiol.">
        <title>The Global Catalogue of Microorganisms (GCM) 10K type strain sequencing project: providing services to taxonomists for standard genome sequencing and annotation.</title>
        <authorList>
            <consortium name="The Broad Institute Genomics Platform"/>
            <consortium name="The Broad Institute Genome Sequencing Center for Infectious Disease"/>
            <person name="Wu L."/>
            <person name="Ma J."/>
        </authorList>
    </citation>
    <scope>NUCLEOTIDE SEQUENCE [LARGE SCALE GENOMIC DNA]</scope>
    <source>
        <strain evidence="2">CGMCC 4.6997</strain>
    </source>
</reference>
<gene>
    <name evidence="1" type="ORF">ACFPJ4_07400</name>
</gene>
<evidence type="ECO:0000313" key="2">
    <source>
        <dbReference type="Proteomes" id="UP001596039"/>
    </source>
</evidence>
<sequence>MESWRDDASQESQDDLDAMCETALDRAINAITKRGSLYPFAVTVSLGGSVGLSMVQLGPDGPVDGNAVAEVYWRVLRSQRDELRACTLVLDTRIPSLKSDAIRLDSEHREGIALRLLAPYQRRRLPRRLDLGEFHLEAGTATIWT</sequence>
<dbReference type="EMBL" id="JBHSMG010000001">
    <property type="protein sequence ID" value="MFC5502063.1"/>
    <property type="molecule type" value="Genomic_DNA"/>
</dbReference>
<dbReference type="RefSeq" id="WP_386739721.1">
    <property type="nucleotide sequence ID" value="NZ_JBHSMG010000001.1"/>
</dbReference>
<comment type="caution">
    <text evidence="1">The sequence shown here is derived from an EMBL/GenBank/DDBJ whole genome shotgun (WGS) entry which is preliminary data.</text>
</comment>
<accession>A0ABW0NQU7</accession>
<organism evidence="1 2">
    <name type="scientific">Lysinimonas soli</name>
    <dbReference type="NCBI Taxonomy" id="1074233"/>
    <lineage>
        <taxon>Bacteria</taxon>
        <taxon>Bacillati</taxon>
        <taxon>Actinomycetota</taxon>
        <taxon>Actinomycetes</taxon>
        <taxon>Micrococcales</taxon>
        <taxon>Microbacteriaceae</taxon>
        <taxon>Lysinimonas</taxon>
    </lineage>
</organism>
<name>A0ABW0NQU7_9MICO</name>
<proteinExistence type="predicted"/>